<dbReference type="OrthoDB" id="10333963at2759"/>
<dbReference type="Proteomes" id="UP000683360">
    <property type="component" value="Unassembled WGS sequence"/>
</dbReference>
<organism evidence="1 2">
    <name type="scientific">Mytilus edulis</name>
    <name type="common">Blue mussel</name>
    <dbReference type="NCBI Taxonomy" id="6550"/>
    <lineage>
        <taxon>Eukaryota</taxon>
        <taxon>Metazoa</taxon>
        <taxon>Spiralia</taxon>
        <taxon>Lophotrochozoa</taxon>
        <taxon>Mollusca</taxon>
        <taxon>Bivalvia</taxon>
        <taxon>Autobranchia</taxon>
        <taxon>Pteriomorphia</taxon>
        <taxon>Mytilida</taxon>
        <taxon>Mytiloidea</taxon>
        <taxon>Mytilidae</taxon>
        <taxon>Mytilinae</taxon>
        <taxon>Mytilus</taxon>
    </lineage>
</organism>
<comment type="caution">
    <text evidence="1">The sequence shown here is derived from an EMBL/GenBank/DDBJ whole genome shotgun (WGS) entry which is preliminary data.</text>
</comment>
<sequence length="228" mass="26461">MEQVPRLVCEYVRQGHDPLHMYQGKRIEYSDSLVSDFPNSPTALKCKAAYEMFQKARLILDQYSKAGVDTESDCNFLQPAFQGYSKAYMCGNVLYDRFKPPDNTPELVDQYLKHRPDDILSEFCKHIFVTKSHHNGSEFSKFKHVQMAIRAYEIFALKVQEANTTSTNRRQILNTVYTRLGSLYSTTEQKIRAKDSFQKHMTMTKGIMNLYLVLRGGFGTMIQRRLLN</sequence>
<reference evidence="1" key="1">
    <citation type="submission" date="2021-03" db="EMBL/GenBank/DDBJ databases">
        <authorList>
            <person name="Bekaert M."/>
        </authorList>
    </citation>
    <scope>NUCLEOTIDE SEQUENCE</scope>
</reference>
<proteinExistence type="predicted"/>
<name>A0A8S3R428_MYTED</name>
<accession>A0A8S3R428</accession>
<gene>
    <name evidence="1" type="ORF">MEDL_18469</name>
</gene>
<keyword evidence="2" id="KW-1185">Reference proteome</keyword>
<protein>
    <submittedName>
        <fullName evidence="1">Uncharacterized protein</fullName>
    </submittedName>
</protein>
<evidence type="ECO:0000313" key="2">
    <source>
        <dbReference type="Proteomes" id="UP000683360"/>
    </source>
</evidence>
<dbReference type="EMBL" id="CAJPWZ010000933">
    <property type="protein sequence ID" value="CAG2203969.1"/>
    <property type="molecule type" value="Genomic_DNA"/>
</dbReference>
<dbReference type="AlphaFoldDB" id="A0A8S3R428"/>
<evidence type="ECO:0000313" key="1">
    <source>
        <dbReference type="EMBL" id="CAG2203969.1"/>
    </source>
</evidence>